<dbReference type="AlphaFoldDB" id="A0A271LH59"/>
<protein>
    <submittedName>
        <fullName evidence="1">Uncharacterized protein</fullName>
    </submittedName>
</protein>
<sequence length="60" mass="6594">MNANHRVQLVTVGFVSALTFTLAYADTPPKMKMSTDIPAQITTPDSVETRIGCRELVLSR</sequence>
<proteinExistence type="predicted"/>
<dbReference type="Proteomes" id="UP000216442">
    <property type="component" value="Unassembled WGS sequence"/>
</dbReference>
<organism evidence="1 2">
    <name type="scientific">Mesorhizobium temperatum</name>
    <dbReference type="NCBI Taxonomy" id="241416"/>
    <lineage>
        <taxon>Bacteria</taxon>
        <taxon>Pseudomonadati</taxon>
        <taxon>Pseudomonadota</taxon>
        <taxon>Alphaproteobacteria</taxon>
        <taxon>Hyphomicrobiales</taxon>
        <taxon>Phyllobacteriaceae</taxon>
        <taxon>Mesorhizobium</taxon>
    </lineage>
</organism>
<accession>A0A271LH59</accession>
<dbReference type="OrthoDB" id="272779at2"/>
<comment type="caution">
    <text evidence="1">The sequence shown here is derived from an EMBL/GenBank/DDBJ whole genome shotgun (WGS) entry which is preliminary data.</text>
</comment>
<reference evidence="1 2" key="1">
    <citation type="submission" date="2017-08" db="EMBL/GenBank/DDBJ databases">
        <title>Mesorhizobium wenxinae sp. nov., a novel rhizobial species isolated from root nodules of chickpea (Cicer arietinum L.).</title>
        <authorList>
            <person name="Zhang J."/>
        </authorList>
    </citation>
    <scope>NUCLEOTIDE SEQUENCE [LARGE SCALE GENOMIC DNA]</scope>
    <source>
        <strain evidence="1 2">SDW018</strain>
    </source>
</reference>
<evidence type="ECO:0000313" key="2">
    <source>
        <dbReference type="Proteomes" id="UP000216442"/>
    </source>
</evidence>
<gene>
    <name evidence="1" type="ORF">CIT26_25860</name>
</gene>
<dbReference type="RefSeq" id="WP_095495212.1">
    <property type="nucleotide sequence ID" value="NZ_NPKJ01000066.1"/>
</dbReference>
<evidence type="ECO:0000313" key="1">
    <source>
        <dbReference type="EMBL" id="PAQ06558.1"/>
    </source>
</evidence>
<keyword evidence="2" id="KW-1185">Reference proteome</keyword>
<name>A0A271LH59_9HYPH</name>
<dbReference type="EMBL" id="NPKJ01000066">
    <property type="protein sequence ID" value="PAQ06558.1"/>
    <property type="molecule type" value="Genomic_DNA"/>
</dbReference>